<evidence type="ECO:0000256" key="1">
    <source>
        <dbReference type="SAM" id="SignalP"/>
    </source>
</evidence>
<accession>A0A5C5R327</accession>
<evidence type="ECO:0000259" key="2">
    <source>
        <dbReference type="Pfam" id="PF05223"/>
    </source>
</evidence>
<evidence type="ECO:0000313" key="4">
    <source>
        <dbReference type="Proteomes" id="UP000317291"/>
    </source>
</evidence>
<dbReference type="InterPro" id="IPR007887">
    <property type="entry name" value="MecA_N"/>
</dbReference>
<feature type="signal peptide" evidence="1">
    <location>
        <begin position="1"/>
        <end position="27"/>
    </location>
</feature>
<name>A0A5C5R327_9ACTN</name>
<organism evidence="3 4">
    <name type="scientific">Tsukamurella asaccharolytica</name>
    <dbReference type="NCBI Taxonomy" id="2592067"/>
    <lineage>
        <taxon>Bacteria</taxon>
        <taxon>Bacillati</taxon>
        <taxon>Actinomycetota</taxon>
        <taxon>Actinomycetes</taxon>
        <taxon>Mycobacteriales</taxon>
        <taxon>Tsukamurellaceae</taxon>
        <taxon>Tsukamurella</taxon>
    </lineage>
</organism>
<dbReference type="GO" id="GO:0046677">
    <property type="term" value="P:response to antibiotic"/>
    <property type="evidence" value="ECO:0007669"/>
    <property type="project" value="InterPro"/>
</dbReference>
<sequence>MRRSGRARYGAAAMASALLLALGSGLAACGDGALQEVQQMLDGYGSALGEGKAVAAAAFTSSPDTAGTVIGRTLRDMNAKSVEVKATNVQRYSGGNATFDVKTHWNFGDGRDWDYTTKGSASQLSIGWRISWDPAVLAPGLTPDTTIRQIRTDARPPKVFAADKSELMFAGTVHRLTIDPNKTRNLTDSMTRVAKIVSPVAPLVTVDSLSAKAKANPGQPIPVVDLRDDDFGVLGDALTAVPGLQDAPASDLLIANRQLFSPLFEGIKGAWQANRDATAGWEVQLLTRGKPPTKIVGFQGPPGPDLRAAMDPKVQLDVENAVVQLGQPAAMVVLSVSTGAVLAAAQNTQASGIAIDWALNGLSTTGPVLAPLYSEVNAAAGNDTGKQSALLAPLGMGTDFAMTGVKTTTAQLPGTGGRPASELGADTVKATPFGMAVFASAIAKGKTTAPYVVQGQTAKPSAPLGDVDEKILKAVRAKMDSTVSPSGDGGDLVSTKAKGLVGTNGPEGPGWFIGYRGDQAFAIMVSGERSGAGSLQVAGAYLK</sequence>
<comment type="caution">
    <text evidence="3">The sequence shown here is derived from an EMBL/GenBank/DDBJ whole genome shotgun (WGS) entry which is preliminary data.</text>
</comment>
<dbReference type="SUPFAM" id="SSF54427">
    <property type="entry name" value="NTF2-like"/>
    <property type="match status" value="1"/>
</dbReference>
<protein>
    <recommendedName>
        <fullName evidence="2">NTF2-like N-terminal transpeptidase domain-containing protein</fullName>
    </recommendedName>
</protein>
<dbReference type="OrthoDB" id="5241017at2"/>
<dbReference type="PROSITE" id="PS51257">
    <property type="entry name" value="PROKAR_LIPOPROTEIN"/>
    <property type="match status" value="1"/>
</dbReference>
<dbReference type="Pfam" id="PF05223">
    <property type="entry name" value="MecA_N"/>
    <property type="match status" value="1"/>
</dbReference>
<dbReference type="InterPro" id="IPR032710">
    <property type="entry name" value="NTF2-like_dom_sf"/>
</dbReference>
<keyword evidence="4" id="KW-1185">Reference proteome</keyword>
<dbReference type="EMBL" id="VIGW01000021">
    <property type="protein sequence ID" value="TWS17687.1"/>
    <property type="molecule type" value="Genomic_DNA"/>
</dbReference>
<proteinExistence type="predicted"/>
<evidence type="ECO:0000313" key="3">
    <source>
        <dbReference type="EMBL" id="TWS17687.1"/>
    </source>
</evidence>
<reference evidence="3 4" key="1">
    <citation type="submission" date="2019-06" db="EMBL/GenBank/DDBJ databases">
        <title>Tsukamurella conjunctivitidis sp. nov., Tsukamurella assacharolytica sp. nov. and Tsukamurella sputae sp. nov. isolated from patients with conjunctivitis, bacteraemia (lymphoma) and respiratory infection (sputum) in Hong Kong.</title>
        <authorList>
            <person name="Teng J.L.L."/>
            <person name="Lee H.H."/>
            <person name="Fong J.Y.H."/>
            <person name="Fok K.M.N."/>
            <person name="Lau S.K.P."/>
            <person name="Woo P.C.Y."/>
        </authorList>
    </citation>
    <scope>NUCLEOTIDE SEQUENCE [LARGE SCALE GENOMIC DNA]</scope>
    <source>
        <strain evidence="3 4">HKU71</strain>
    </source>
</reference>
<gene>
    <name evidence="3" type="ORF">FK529_19245</name>
</gene>
<dbReference type="SUPFAM" id="SSF56601">
    <property type="entry name" value="beta-lactamase/transpeptidase-like"/>
    <property type="match status" value="1"/>
</dbReference>
<dbReference type="Proteomes" id="UP000317291">
    <property type="component" value="Unassembled WGS sequence"/>
</dbReference>
<dbReference type="RefSeq" id="WP_146564202.1">
    <property type="nucleotide sequence ID" value="NZ_VIGW01000021.1"/>
</dbReference>
<feature type="chain" id="PRO_5022827947" description="NTF2-like N-terminal transpeptidase domain-containing protein" evidence="1">
    <location>
        <begin position="28"/>
        <end position="543"/>
    </location>
</feature>
<dbReference type="AlphaFoldDB" id="A0A5C5R327"/>
<dbReference type="InterPro" id="IPR012338">
    <property type="entry name" value="Beta-lactam/transpept-like"/>
</dbReference>
<dbReference type="Gene3D" id="3.40.710.10">
    <property type="entry name" value="DD-peptidase/beta-lactamase superfamily"/>
    <property type="match status" value="1"/>
</dbReference>
<feature type="domain" description="NTF2-like N-terminal transpeptidase" evidence="2">
    <location>
        <begin position="42"/>
        <end position="144"/>
    </location>
</feature>
<keyword evidence="1" id="KW-0732">Signal</keyword>